<dbReference type="Proteomes" id="UP001175261">
    <property type="component" value="Unassembled WGS sequence"/>
</dbReference>
<dbReference type="AlphaFoldDB" id="A0AA39GA93"/>
<dbReference type="InterPro" id="IPR038843">
    <property type="entry name" value="Sed1/Spi1"/>
</dbReference>
<dbReference type="GO" id="GO:0009277">
    <property type="term" value="C:fungal-type cell wall"/>
    <property type="evidence" value="ECO:0007669"/>
    <property type="project" value="TreeGrafter"/>
</dbReference>
<sequence length="242" mass="24734">MFLCSSCLHHATASGVKVSSSVKYKDQMKPSSHRTLFEASSVLFAFPIKRRLPLLSYQQSSPKQTTLATTAMKFTQFLGPAAALFAAASAEVVTVTTVVDEFTTYCPGPTVIAHKNVTYTATTETHITITNCPCTITTTLPPVVPTSHAPAPLPPAPKPEPAPPAPKPAPAPPAPAPPAPAPPAPAPPAPAPEKPTAPAPAPQPKTPTTVPEEPVTVPTAAADKAQAGLGALIIAGVAALMA</sequence>
<dbReference type="PANTHER" id="PTHR35523:SF1">
    <property type="entry name" value="CELL WALL PROTEIN SED1"/>
    <property type="match status" value="1"/>
</dbReference>
<keyword evidence="3" id="KW-1185">Reference proteome</keyword>
<gene>
    <name evidence="2" type="ORF">NLU13_9516</name>
</gene>
<feature type="compositionally biased region" description="Low complexity" evidence="1">
    <location>
        <begin position="206"/>
        <end position="219"/>
    </location>
</feature>
<feature type="compositionally biased region" description="Pro residues" evidence="1">
    <location>
        <begin position="151"/>
        <end position="205"/>
    </location>
</feature>
<evidence type="ECO:0000313" key="3">
    <source>
        <dbReference type="Proteomes" id="UP001175261"/>
    </source>
</evidence>
<organism evidence="2 3">
    <name type="scientific">Sarocladium strictum</name>
    <name type="common">Black bundle disease fungus</name>
    <name type="synonym">Acremonium strictum</name>
    <dbReference type="NCBI Taxonomy" id="5046"/>
    <lineage>
        <taxon>Eukaryota</taxon>
        <taxon>Fungi</taxon>
        <taxon>Dikarya</taxon>
        <taxon>Ascomycota</taxon>
        <taxon>Pezizomycotina</taxon>
        <taxon>Sordariomycetes</taxon>
        <taxon>Hypocreomycetidae</taxon>
        <taxon>Hypocreales</taxon>
        <taxon>Sarocladiaceae</taxon>
        <taxon>Sarocladium</taxon>
    </lineage>
</organism>
<evidence type="ECO:0000256" key="1">
    <source>
        <dbReference type="SAM" id="MobiDB-lite"/>
    </source>
</evidence>
<dbReference type="PANTHER" id="PTHR35523">
    <property type="entry name" value="CELL WALL PROTEIN SED1"/>
    <property type="match status" value="1"/>
</dbReference>
<feature type="region of interest" description="Disordered" evidence="1">
    <location>
        <begin position="145"/>
        <end position="219"/>
    </location>
</feature>
<reference evidence="2" key="1">
    <citation type="submission" date="2022-10" db="EMBL/GenBank/DDBJ databases">
        <title>Determination and structural analysis of whole genome sequence of Sarocladium strictum F4-1.</title>
        <authorList>
            <person name="Hu L."/>
            <person name="Jiang Y."/>
        </authorList>
    </citation>
    <scope>NUCLEOTIDE SEQUENCE</scope>
    <source>
        <strain evidence="2">F4-1</strain>
    </source>
</reference>
<dbReference type="EMBL" id="JAPDFR010000009">
    <property type="protein sequence ID" value="KAK0383605.1"/>
    <property type="molecule type" value="Genomic_DNA"/>
</dbReference>
<accession>A0AA39GA93</accession>
<dbReference type="GO" id="GO:0031505">
    <property type="term" value="P:fungal-type cell wall organization"/>
    <property type="evidence" value="ECO:0007669"/>
    <property type="project" value="InterPro"/>
</dbReference>
<dbReference type="GO" id="GO:0005199">
    <property type="term" value="F:structural constituent of cell wall"/>
    <property type="evidence" value="ECO:0007669"/>
    <property type="project" value="InterPro"/>
</dbReference>
<comment type="caution">
    <text evidence="2">The sequence shown here is derived from an EMBL/GenBank/DDBJ whole genome shotgun (WGS) entry which is preliminary data.</text>
</comment>
<name>A0AA39GA93_SARSR</name>
<evidence type="ECO:0000313" key="2">
    <source>
        <dbReference type="EMBL" id="KAK0383605.1"/>
    </source>
</evidence>
<dbReference type="PRINTS" id="PR01217">
    <property type="entry name" value="PRICHEXTENSN"/>
</dbReference>
<proteinExistence type="predicted"/>
<protein>
    <submittedName>
        <fullName evidence="2">Uncharacterized protein</fullName>
    </submittedName>
</protein>